<evidence type="ECO:0000259" key="1">
    <source>
        <dbReference type="Pfam" id="PF26035"/>
    </source>
</evidence>
<dbReference type="InterPro" id="IPR058498">
    <property type="entry name" value="DUF8185"/>
</dbReference>
<feature type="domain" description="DUF8010" evidence="1">
    <location>
        <begin position="11"/>
        <end position="85"/>
    </location>
</feature>
<dbReference type="RefSeq" id="WP_165009678.1">
    <property type="nucleotide sequence ID" value="NZ_CP064954.1"/>
</dbReference>
<dbReference type="Pfam" id="PF26035">
    <property type="entry name" value="DUF8010"/>
    <property type="match status" value="1"/>
</dbReference>
<sequence>MAEPTLTITSGGAGLRALLSRAAGLDTHATLRARQLTDSVVDVFVTTPFDVIASRRVAGRLSQEGVSASAARVAQALADAHSGTAAESADAPCLIPLGPAQDAAWPGALPPAAGFRLLDTLPVTVVRQLADEGQALTRQFSGPAGPPASLLSQTVVTVSSGGADDQSGGGGQASVDIPMRLIFACTNLGLIPGWGAADNVPRYLRVSAAGRWVRVDAPFGTVYHSKRSLLLSPL</sequence>
<organism evidence="3 4">
    <name type="scientific">Corynebacterium lizhenjunii</name>
    <dbReference type="NCBI Taxonomy" id="2709394"/>
    <lineage>
        <taxon>Bacteria</taxon>
        <taxon>Bacillati</taxon>
        <taxon>Actinomycetota</taxon>
        <taxon>Actinomycetes</taxon>
        <taxon>Mycobacteriales</taxon>
        <taxon>Corynebacteriaceae</taxon>
        <taxon>Corynebacterium</taxon>
    </lineage>
</organism>
<proteinExistence type="predicted"/>
<protein>
    <submittedName>
        <fullName evidence="3">Uncharacterized protein</fullName>
    </submittedName>
</protein>
<evidence type="ECO:0000313" key="4">
    <source>
        <dbReference type="Proteomes" id="UP000594681"/>
    </source>
</evidence>
<dbReference type="Pfam" id="PF26572">
    <property type="entry name" value="DUF8185"/>
    <property type="match status" value="1"/>
</dbReference>
<evidence type="ECO:0000313" key="3">
    <source>
        <dbReference type="EMBL" id="QPK78801.1"/>
    </source>
</evidence>
<gene>
    <name evidence="3" type="ORF">G7Y31_09700</name>
</gene>
<dbReference type="AlphaFoldDB" id="A0A7T0KDJ2"/>
<dbReference type="Proteomes" id="UP000594681">
    <property type="component" value="Chromosome"/>
</dbReference>
<dbReference type="KEGG" id="cliz:G7Y31_09700"/>
<accession>A0A7T0KDJ2</accession>
<dbReference type="InterPro" id="IPR058323">
    <property type="entry name" value="DUF8010"/>
</dbReference>
<reference evidence="3 4" key="1">
    <citation type="submission" date="2020-11" db="EMBL/GenBank/DDBJ databases">
        <title>Corynebacterium sp. ZJ-599.</title>
        <authorList>
            <person name="Zhou J."/>
        </authorList>
    </citation>
    <scope>NUCLEOTIDE SEQUENCE [LARGE SCALE GENOMIC DNA]</scope>
    <source>
        <strain evidence="3 4">ZJ-599</strain>
    </source>
</reference>
<keyword evidence="4" id="KW-1185">Reference proteome</keyword>
<name>A0A7T0KDJ2_9CORY</name>
<dbReference type="EMBL" id="CP064954">
    <property type="protein sequence ID" value="QPK78801.1"/>
    <property type="molecule type" value="Genomic_DNA"/>
</dbReference>
<feature type="domain" description="DUF8185" evidence="2">
    <location>
        <begin position="110"/>
        <end position="227"/>
    </location>
</feature>
<evidence type="ECO:0000259" key="2">
    <source>
        <dbReference type="Pfam" id="PF26572"/>
    </source>
</evidence>